<accession>A0A0D2A2R0</accession>
<dbReference type="RefSeq" id="XP_016210877.1">
    <property type="nucleotide sequence ID" value="XM_016361302.1"/>
</dbReference>
<evidence type="ECO:0000313" key="2">
    <source>
        <dbReference type="Proteomes" id="UP000053259"/>
    </source>
</evidence>
<proteinExistence type="predicted"/>
<dbReference type="VEuPathDB" id="FungiDB:PV09_07525"/>
<evidence type="ECO:0000313" key="1">
    <source>
        <dbReference type="EMBL" id="KIW01008.1"/>
    </source>
</evidence>
<name>A0A0D2A2R0_9PEZI</name>
<sequence>MSMPAARIVVITTVAAFATAPAAAALFLIWKRNQLSKRVAVATNVDTSVPPVDEVRSIPQKLRDEPTAYVLSVERASKAVPRARLLDGDLDGVLVRYLSANMVSFTRTPQAPLIKSMCGDEGAKKTFESGYLERLRFEVGDVVTGVYKVVARENGRIEMALDPPAGWTGPKSEGMIVARVEQRGDDVVFSNETIMWRKRDGGKKEIIETKLSSWLHELMVMWLVDSGTKAVSRS</sequence>
<gene>
    <name evidence="1" type="ORF">PV09_07525</name>
</gene>
<dbReference type="EMBL" id="KN847558">
    <property type="protein sequence ID" value="KIW01008.1"/>
    <property type="molecule type" value="Genomic_DNA"/>
</dbReference>
<dbReference type="HOGENOM" id="CLU_080238_0_0_1"/>
<dbReference type="InParanoid" id="A0A0D2A2R0"/>
<reference evidence="1 2" key="1">
    <citation type="submission" date="2015-01" db="EMBL/GenBank/DDBJ databases">
        <title>The Genome Sequence of Ochroconis gallopava CBS43764.</title>
        <authorList>
            <consortium name="The Broad Institute Genomics Platform"/>
            <person name="Cuomo C."/>
            <person name="de Hoog S."/>
            <person name="Gorbushina A."/>
            <person name="Stielow B."/>
            <person name="Teixiera M."/>
            <person name="Abouelleil A."/>
            <person name="Chapman S.B."/>
            <person name="Priest M."/>
            <person name="Young S.K."/>
            <person name="Wortman J."/>
            <person name="Nusbaum C."/>
            <person name="Birren B."/>
        </authorList>
    </citation>
    <scope>NUCLEOTIDE SEQUENCE [LARGE SCALE GENOMIC DNA]</scope>
    <source>
        <strain evidence="1 2">CBS 43764</strain>
    </source>
</reference>
<dbReference type="OrthoDB" id="5599753at2759"/>
<keyword evidence="2" id="KW-1185">Reference proteome</keyword>
<organism evidence="1 2">
    <name type="scientific">Verruconis gallopava</name>
    <dbReference type="NCBI Taxonomy" id="253628"/>
    <lineage>
        <taxon>Eukaryota</taxon>
        <taxon>Fungi</taxon>
        <taxon>Dikarya</taxon>
        <taxon>Ascomycota</taxon>
        <taxon>Pezizomycotina</taxon>
        <taxon>Dothideomycetes</taxon>
        <taxon>Pleosporomycetidae</taxon>
        <taxon>Venturiales</taxon>
        <taxon>Sympoventuriaceae</taxon>
        <taxon>Verruconis</taxon>
    </lineage>
</organism>
<protein>
    <submittedName>
        <fullName evidence="1">Uncharacterized protein</fullName>
    </submittedName>
</protein>
<dbReference type="GeneID" id="27315498"/>
<dbReference type="Proteomes" id="UP000053259">
    <property type="component" value="Unassembled WGS sequence"/>
</dbReference>
<dbReference type="AlphaFoldDB" id="A0A0D2A2R0"/>